<evidence type="ECO:0000313" key="3">
    <source>
        <dbReference type="Proteomes" id="UP000243459"/>
    </source>
</evidence>
<proteinExistence type="predicted"/>
<name>A0A5P1EVN5_ASPOF</name>
<dbReference type="Proteomes" id="UP000243459">
    <property type="component" value="Chromosome 5"/>
</dbReference>
<sequence length="96" mass="10813">MAKLSFVLAQILLMGLMTSSSAYDFYVGGRAGWIQSPKQSYNNWAGRMRFHINDKLGELEEQRIKFKLNVGGRRHASVMSSRVLGEFKGNTCPLTL</sequence>
<dbReference type="Gramene" id="ONK70135">
    <property type="protein sequence ID" value="ONK70135"/>
    <property type="gene ID" value="A4U43_C05F30620"/>
</dbReference>
<dbReference type="AlphaFoldDB" id="A0A5P1EVN5"/>
<dbReference type="Gene3D" id="2.60.40.420">
    <property type="entry name" value="Cupredoxins - blue copper proteins"/>
    <property type="match status" value="1"/>
</dbReference>
<organism evidence="2 3">
    <name type="scientific">Asparagus officinalis</name>
    <name type="common">Garden asparagus</name>
    <dbReference type="NCBI Taxonomy" id="4686"/>
    <lineage>
        <taxon>Eukaryota</taxon>
        <taxon>Viridiplantae</taxon>
        <taxon>Streptophyta</taxon>
        <taxon>Embryophyta</taxon>
        <taxon>Tracheophyta</taxon>
        <taxon>Spermatophyta</taxon>
        <taxon>Magnoliopsida</taxon>
        <taxon>Liliopsida</taxon>
        <taxon>Asparagales</taxon>
        <taxon>Asparagaceae</taxon>
        <taxon>Asparagoideae</taxon>
        <taxon>Asparagus</taxon>
    </lineage>
</organism>
<evidence type="ECO:0008006" key="4">
    <source>
        <dbReference type="Google" id="ProtNLM"/>
    </source>
</evidence>
<evidence type="ECO:0000256" key="1">
    <source>
        <dbReference type="SAM" id="SignalP"/>
    </source>
</evidence>
<dbReference type="SUPFAM" id="SSF49503">
    <property type="entry name" value="Cupredoxins"/>
    <property type="match status" value="1"/>
</dbReference>
<dbReference type="InterPro" id="IPR008972">
    <property type="entry name" value="Cupredoxin"/>
</dbReference>
<protein>
    <recommendedName>
        <fullName evidence="4">Phytocyanin domain-containing protein</fullName>
    </recommendedName>
</protein>
<gene>
    <name evidence="2" type="ORF">A4U43_C05F30620</name>
</gene>
<feature type="chain" id="PRO_5024351150" description="Phytocyanin domain-containing protein" evidence="1">
    <location>
        <begin position="23"/>
        <end position="96"/>
    </location>
</feature>
<accession>A0A5P1EVN5</accession>
<dbReference type="EMBL" id="CM007385">
    <property type="protein sequence ID" value="ONK70135.1"/>
    <property type="molecule type" value="Genomic_DNA"/>
</dbReference>
<keyword evidence="3" id="KW-1185">Reference proteome</keyword>
<keyword evidence="1" id="KW-0732">Signal</keyword>
<evidence type="ECO:0000313" key="2">
    <source>
        <dbReference type="EMBL" id="ONK70135.1"/>
    </source>
</evidence>
<feature type="signal peptide" evidence="1">
    <location>
        <begin position="1"/>
        <end position="22"/>
    </location>
</feature>
<reference evidence="3" key="1">
    <citation type="journal article" date="2017" name="Nat. Commun.">
        <title>The asparagus genome sheds light on the origin and evolution of a young Y chromosome.</title>
        <authorList>
            <person name="Harkess A."/>
            <person name="Zhou J."/>
            <person name="Xu C."/>
            <person name="Bowers J.E."/>
            <person name="Van der Hulst R."/>
            <person name="Ayyampalayam S."/>
            <person name="Mercati F."/>
            <person name="Riccardi P."/>
            <person name="McKain M.R."/>
            <person name="Kakrana A."/>
            <person name="Tang H."/>
            <person name="Ray J."/>
            <person name="Groenendijk J."/>
            <person name="Arikit S."/>
            <person name="Mathioni S.M."/>
            <person name="Nakano M."/>
            <person name="Shan H."/>
            <person name="Telgmann-Rauber A."/>
            <person name="Kanno A."/>
            <person name="Yue Z."/>
            <person name="Chen H."/>
            <person name="Li W."/>
            <person name="Chen Y."/>
            <person name="Xu X."/>
            <person name="Zhang Y."/>
            <person name="Luo S."/>
            <person name="Chen H."/>
            <person name="Gao J."/>
            <person name="Mao Z."/>
            <person name="Pires J.C."/>
            <person name="Luo M."/>
            <person name="Kudrna D."/>
            <person name="Wing R.A."/>
            <person name="Meyers B.C."/>
            <person name="Yi K."/>
            <person name="Kong H."/>
            <person name="Lavrijsen P."/>
            <person name="Sunseri F."/>
            <person name="Falavigna A."/>
            <person name="Ye Y."/>
            <person name="Leebens-Mack J.H."/>
            <person name="Chen G."/>
        </authorList>
    </citation>
    <scope>NUCLEOTIDE SEQUENCE [LARGE SCALE GENOMIC DNA]</scope>
    <source>
        <strain evidence="3">cv. DH0086</strain>
    </source>
</reference>